<dbReference type="STRING" id="572546.Arcpr_0110"/>
<dbReference type="PANTHER" id="PTHR30352:SF5">
    <property type="entry name" value="PYRUVATE FORMATE-LYASE 1-ACTIVATING ENZYME"/>
    <property type="match status" value="1"/>
</dbReference>
<evidence type="ECO:0000256" key="4">
    <source>
        <dbReference type="ARBA" id="ARBA00023004"/>
    </source>
</evidence>
<proteinExistence type="predicted"/>
<dbReference type="SFLD" id="SFLDS00029">
    <property type="entry name" value="Radical_SAM"/>
    <property type="match status" value="1"/>
</dbReference>
<dbReference type="EMBL" id="CP001857">
    <property type="protein sequence ID" value="ADB57182.1"/>
    <property type="molecule type" value="Genomic_DNA"/>
</dbReference>
<evidence type="ECO:0000256" key="2">
    <source>
        <dbReference type="ARBA" id="ARBA00022691"/>
    </source>
</evidence>
<keyword evidence="1" id="KW-0004">4Fe-4S</keyword>
<dbReference type="PIRSF" id="PIRSF004869">
    <property type="entry name" value="PflX_prd"/>
    <property type="match status" value="1"/>
</dbReference>
<dbReference type="InterPro" id="IPR058240">
    <property type="entry name" value="rSAM_sf"/>
</dbReference>
<comment type="cofactor">
    <cofactor evidence="6">
        <name>[4Fe-4S] cluster</name>
        <dbReference type="ChEBI" id="CHEBI:49883"/>
    </cofactor>
    <text evidence="6">Binds 1 [4Fe-4S] cluster. The cluster is coordinated with 3 cysteines and an exchangeable S-adenosyl-L-methionine.</text>
</comment>
<dbReference type="GeneID" id="8738756"/>
<feature type="domain" description="Radical SAM core" evidence="7">
    <location>
        <begin position="66"/>
        <end position="277"/>
    </location>
</feature>
<dbReference type="CDD" id="cd01335">
    <property type="entry name" value="Radical_SAM"/>
    <property type="match status" value="1"/>
</dbReference>
<dbReference type="PaxDb" id="572546-Arcpr_0110"/>
<dbReference type="InterPro" id="IPR027596">
    <property type="entry name" value="AmmeMemoSam_rS"/>
</dbReference>
<evidence type="ECO:0000256" key="1">
    <source>
        <dbReference type="ARBA" id="ARBA00022485"/>
    </source>
</evidence>
<evidence type="ECO:0000256" key="3">
    <source>
        <dbReference type="ARBA" id="ARBA00022723"/>
    </source>
</evidence>
<gene>
    <name evidence="8" type="ordered locus">Arcpr_0110</name>
</gene>
<feature type="binding site" evidence="6">
    <location>
        <position position="85"/>
    </location>
    <ligand>
        <name>[4Fe-4S] cluster</name>
        <dbReference type="ChEBI" id="CHEBI:49883"/>
        <note>4Fe-4S-S-AdoMet</note>
    </ligand>
</feature>
<keyword evidence="4 6" id="KW-0408">Iron</keyword>
<evidence type="ECO:0000256" key="5">
    <source>
        <dbReference type="ARBA" id="ARBA00023014"/>
    </source>
</evidence>
<dbReference type="Pfam" id="PF04055">
    <property type="entry name" value="Radical_SAM"/>
    <property type="match status" value="1"/>
</dbReference>
<keyword evidence="5 6" id="KW-0411">Iron-sulfur</keyword>
<evidence type="ECO:0000259" key="7">
    <source>
        <dbReference type="PROSITE" id="PS51918"/>
    </source>
</evidence>
<dbReference type="InterPro" id="IPR007197">
    <property type="entry name" value="rSAM"/>
</dbReference>
<dbReference type="eggNOG" id="arCOG00947">
    <property type="taxonomic scope" value="Archaea"/>
</dbReference>
<sequence>MHPARAWRRVGNKVVCQLCYHFCRLKEGDFGKCNARFVKDGKPYTLTYGNISAMESRPMEIKPFFHFLPGKTAITFSTYSCNLDCPWCQNWHISKRNPPMSYSVVKPEEVVEKALIFGDVATCASFNEPTLLYEYLLDLFPLARSRGLFNTIVSNGYMTPLALRELVSAGLDAMNVDLKGDDRVYELCGGKAKNVLKTIETAKKLGVHLEVVCLLITDLNDDEDSVRWVVENHLRYAGAEIPLHFTRYFPAYLFERPPTPIERIERAIEIAKREGVEFVYIGNVPGHIYENTYCPNCGELLIKRYSFRVLDVRLKDGRCWRCGKEIYGLFIEE</sequence>
<dbReference type="GO" id="GO:0046872">
    <property type="term" value="F:metal ion binding"/>
    <property type="evidence" value="ECO:0007669"/>
    <property type="project" value="UniProtKB-KW"/>
</dbReference>
<organism evidence="8 9">
    <name type="scientific">Archaeoglobus profundus (strain DSM 5631 / JCM 9629 / NBRC 100127 / Av18)</name>
    <dbReference type="NCBI Taxonomy" id="572546"/>
    <lineage>
        <taxon>Archaea</taxon>
        <taxon>Methanobacteriati</taxon>
        <taxon>Methanobacteriota</taxon>
        <taxon>Archaeoglobi</taxon>
        <taxon>Archaeoglobales</taxon>
        <taxon>Archaeoglobaceae</taxon>
        <taxon>Archaeoglobus</taxon>
    </lineage>
</organism>
<dbReference type="InterPro" id="IPR013785">
    <property type="entry name" value="Aldolase_TIM"/>
</dbReference>
<protein>
    <submittedName>
        <fullName evidence="8">Radical SAM domain protein</fullName>
    </submittedName>
</protein>
<dbReference type="Proteomes" id="UP000001901">
    <property type="component" value="Chromosome"/>
</dbReference>
<feature type="binding site" evidence="6">
    <location>
        <position position="88"/>
    </location>
    <ligand>
        <name>[4Fe-4S] cluster</name>
        <dbReference type="ChEBI" id="CHEBI:49883"/>
        <note>4Fe-4S-S-AdoMet</note>
    </ligand>
</feature>
<dbReference type="GO" id="GO:0003824">
    <property type="term" value="F:catalytic activity"/>
    <property type="evidence" value="ECO:0007669"/>
    <property type="project" value="InterPro"/>
</dbReference>
<dbReference type="InterPro" id="IPR006638">
    <property type="entry name" value="Elp3/MiaA/NifB-like_rSAM"/>
</dbReference>
<reference evidence="8 9" key="1">
    <citation type="journal article" date="2010" name="Stand. Genomic Sci.">
        <title>Complete genome sequence of Archaeoglobus profundus type strain (AV18).</title>
        <authorList>
            <person name="von Jan M."/>
            <person name="Lapidus A."/>
            <person name="Del Rio T.G."/>
            <person name="Copeland A."/>
            <person name="Tice H."/>
            <person name="Cheng J.F."/>
            <person name="Lucas S."/>
            <person name="Chen F."/>
            <person name="Nolan M."/>
            <person name="Goodwin L."/>
            <person name="Han C."/>
            <person name="Pitluck S."/>
            <person name="Liolios K."/>
            <person name="Ivanova N."/>
            <person name="Mavromatis K."/>
            <person name="Ovchinnikova G."/>
            <person name="Chertkov O."/>
            <person name="Pati A."/>
            <person name="Chen A."/>
            <person name="Palaniappan K."/>
            <person name="Land M."/>
            <person name="Hauser L."/>
            <person name="Chang Y.J."/>
            <person name="Jeffries C.D."/>
            <person name="Saunders E."/>
            <person name="Brettin T."/>
            <person name="Detter J.C."/>
            <person name="Chain P."/>
            <person name="Eichinger K."/>
            <person name="Huber H."/>
            <person name="Spring S."/>
            <person name="Rohde M."/>
            <person name="Goker M."/>
            <person name="Wirth R."/>
            <person name="Woyke T."/>
            <person name="Bristow J."/>
            <person name="Eisen J.A."/>
            <person name="Markowitz V."/>
            <person name="Hugenholtz P."/>
            <person name="Kyrpides N.C."/>
            <person name="Klenk H.P."/>
        </authorList>
    </citation>
    <scope>NUCLEOTIDE SEQUENCE [LARGE SCALE GENOMIC DNA]</scope>
    <source>
        <strain evidence="9">DSM 5631 / JCM 9629 / NBRC 100127 / Av18</strain>
    </source>
</reference>
<evidence type="ECO:0000313" key="9">
    <source>
        <dbReference type="Proteomes" id="UP000001901"/>
    </source>
</evidence>
<dbReference type="OrthoDB" id="371936at2157"/>
<evidence type="ECO:0000313" key="8">
    <source>
        <dbReference type="EMBL" id="ADB57182.1"/>
    </source>
</evidence>
<dbReference type="RefSeq" id="WP_012939518.1">
    <property type="nucleotide sequence ID" value="NC_013741.1"/>
</dbReference>
<feature type="binding site" evidence="6">
    <location>
        <position position="81"/>
    </location>
    <ligand>
        <name>[4Fe-4S] cluster</name>
        <dbReference type="ChEBI" id="CHEBI:49883"/>
        <note>4Fe-4S-S-AdoMet</note>
    </ligand>
</feature>
<dbReference type="SMART" id="SM00729">
    <property type="entry name" value="Elp3"/>
    <property type="match status" value="1"/>
</dbReference>
<dbReference type="Gene3D" id="3.20.20.70">
    <property type="entry name" value="Aldolase class I"/>
    <property type="match status" value="1"/>
</dbReference>
<dbReference type="SUPFAM" id="SSF102114">
    <property type="entry name" value="Radical SAM enzymes"/>
    <property type="match status" value="1"/>
</dbReference>
<dbReference type="InterPro" id="IPR034457">
    <property type="entry name" value="Organic_radical-activating"/>
</dbReference>
<dbReference type="PROSITE" id="PS51918">
    <property type="entry name" value="RADICAL_SAM"/>
    <property type="match status" value="1"/>
</dbReference>
<evidence type="ECO:0000256" key="6">
    <source>
        <dbReference type="PIRSR" id="PIRSR004869-50"/>
    </source>
</evidence>
<dbReference type="InterPro" id="IPR016431">
    <property type="entry name" value="Pyrv-formate_lyase-activ_prd"/>
</dbReference>
<dbReference type="SFLD" id="SFLDG01101">
    <property type="entry name" value="Uncharacterised_Radical_SAM_Su"/>
    <property type="match status" value="1"/>
</dbReference>
<keyword evidence="9" id="KW-1185">Reference proteome</keyword>
<dbReference type="HOGENOM" id="CLU_044176_1_0_2"/>
<keyword evidence="2 6" id="KW-0949">S-adenosyl-L-methionine</keyword>
<dbReference type="GO" id="GO:0051539">
    <property type="term" value="F:4 iron, 4 sulfur cluster binding"/>
    <property type="evidence" value="ECO:0007669"/>
    <property type="project" value="UniProtKB-KW"/>
</dbReference>
<dbReference type="KEGG" id="apo:Arcpr_0110"/>
<dbReference type="AlphaFoldDB" id="D2RFV7"/>
<dbReference type="PANTHER" id="PTHR30352">
    <property type="entry name" value="PYRUVATE FORMATE-LYASE-ACTIVATING ENZYME"/>
    <property type="match status" value="1"/>
</dbReference>
<keyword evidence="3 6" id="KW-0479">Metal-binding</keyword>
<dbReference type="NCBIfam" id="TIGR04337">
    <property type="entry name" value="AmmeMemoSam_rS"/>
    <property type="match status" value="1"/>
</dbReference>
<name>D2RFV7_ARCPA</name>
<accession>D2RFV7</accession>